<evidence type="ECO:0000313" key="1">
    <source>
        <dbReference type="EMBL" id="CAA9414464.1"/>
    </source>
</evidence>
<accession>A0A6J4PIF2</accession>
<proteinExistence type="predicted"/>
<protein>
    <submittedName>
        <fullName evidence="1">Uncharacterized protein</fullName>
    </submittedName>
</protein>
<dbReference type="AlphaFoldDB" id="A0A6J4PIF2"/>
<gene>
    <name evidence="1" type="ORF">AVDCRST_MAG55-1558</name>
</gene>
<reference evidence="1" key="1">
    <citation type="submission" date="2020-02" db="EMBL/GenBank/DDBJ databases">
        <authorList>
            <person name="Meier V. D."/>
        </authorList>
    </citation>
    <scope>NUCLEOTIDE SEQUENCE</scope>
    <source>
        <strain evidence="1">AVDCRST_MAG55</strain>
    </source>
</reference>
<dbReference type="EMBL" id="CADCUZ010000067">
    <property type="protein sequence ID" value="CAA9414464.1"/>
    <property type="molecule type" value="Genomic_DNA"/>
</dbReference>
<sequence length="43" mass="4834">MLGGSHFSGHRVDGPRVERNIREILAAIGSDRPRMTMRVTEAR</sequence>
<name>A0A6J4PIF2_9ACTN</name>
<organism evidence="1">
    <name type="scientific">uncultured Rubrobacteraceae bacterium</name>
    <dbReference type="NCBI Taxonomy" id="349277"/>
    <lineage>
        <taxon>Bacteria</taxon>
        <taxon>Bacillati</taxon>
        <taxon>Actinomycetota</taxon>
        <taxon>Rubrobacteria</taxon>
        <taxon>Rubrobacterales</taxon>
        <taxon>Rubrobacteraceae</taxon>
        <taxon>environmental samples</taxon>
    </lineage>
</organism>